<feature type="non-terminal residue" evidence="9">
    <location>
        <position position="1"/>
    </location>
</feature>
<dbReference type="Pfam" id="PF24760">
    <property type="entry name" value="TPR_IF140_C"/>
    <property type="match status" value="1"/>
</dbReference>
<reference evidence="9" key="1">
    <citation type="journal article" date="2023" name="IScience">
        <title>Live-bearing cockroach genome reveals convergent evolutionary mechanisms linked to viviparity in insects and beyond.</title>
        <authorList>
            <person name="Fouks B."/>
            <person name="Harrison M.C."/>
            <person name="Mikhailova A.A."/>
            <person name="Marchal E."/>
            <person name="English S."/>
            <person name="Carruthers M."/>
            <person name="Jennings E.C."/>
            <person name="Chiamaka E.L."/>
            <person name="Frigard R.A."/>
            <person name="Pippel M."/>
            <person name="Attardo G.M."/>
            <person name="Benoit J.B."/>
            <person name="Bornberg-Bauer E."/>
            <person name="Tobe S.S."/>
        </authorList>
    </citation>
    <scope>NUCLEOTIDE SEQUENCE</scope>
    <source>
        <strain evidence="9">Stay&amp;Tobe</strain>
    </source>
</reference>
<feature type="domain" description="IFT140 second beta-propeller" evidence="6">
    <location>
        <begin position="1"/>
        <end position="159"/>
    </location>
</feature>
<keyword evidence="2" id="KW-0853">WD repeat</keyword>
<keyword evidence="10" id="KW-1185">Reference proteome</keyword>
<dbReference type="InterPro" id="IPR056156">
    <property type="entry name" value="TPR_IF140_C"/>
</dbReference>
<name>A0AAD7Z4H2_DIPPU</name>
<dbReference type="FunFam" id="1.25.40.470:FF:000028">
    <property type="entry name" value="Intraflagellar transport protein 140-like protein"/>
    <property type="match status" value="1"/>
</dbReference>
<evidence type="ECO:0000256" key="3">
    <source>
        <dbReference type="ARBA" id="ARBA00022737"/>
    </source>
</evidence>
<keyword evidence="5" id="KW-0966">Cell projection</keyword>
<dbReference type="FunFam" id="1.25.40.470:FF:000011">
    <property type="entry name" value="Intraflagellar transport protein 140"/>
    <property type="match status" value="1"/>
</dbReference>
<comment type="subcellular location">
    <subcellularLocation>
        <location evidence="1">Cell projection</location>
        <location evidence="1">Cilium</location>
    </subcellularLocation>
</comment>
<evidence type="ECO:0000313" key="10">
    <source>
        <dbReference type="Proteomes" id="UP001233999"/>
    </source>
</evidence>
<feature type="domain" description="IF140 C-terminal TPR" evidence="7">
    <location>
        <begin position="699"/>
        <end position="825"/>
    </location>
</feature>
<dbReference type="Gene3D" id="1.25.40.470">
    <property type="match status" value="3"/>
</dbReference>
<evidence type="ECO:0000259" key="7">
    <source>
        <dbReference type="Pfam" id="PF24760"/>
    </source>
</evidence>
<organism evidence="9 10">
    <name type="scientific">Diploptera punctata</name>
    <name type="common">Pacific beetle cockroach</name>
    <dbReference type="NCBI Taxonomy" id="6984"/>
    <lineage>
        <taxon>Eukaryota</taxon>
        <taxon>Metazoa</taxon>
        <taxon>Ecdysozoa</taxon>
        <taxon>Arthropoda</taxon>
        <taxon>Hexapoda</taxon>
        <taxon>Insecta</taxon>
        <taxon>Pterygota</taxon>
        <taxon>Neoptera</taxon>
        <taxon>Polyneoptera</taxon>
        <taxon>Dictyoptera</taxon>
        <taxon>Blattodea</taxon>
        <taxon>Blaberoidea</taxon>
        <taxon>Blaberidae</taxon>
        <taxon>Diplopterinae</taxon>
        <taxon>Diploptera</taxon>
    </lineage>
</organism>
<keyword evidence="3" id="KW-0677">Repeat</keyword>
<dbReference type="InterPro" id="IPR011990">
    <property type="entry name" value="TPR-like_helical_dom_sf"/>
</dbReference>
<dbReference type="SUPFAM" id="SSF48452">
    <property type="entry name" value="TPR-like"/>
    <property type="match status" value="1"/>
</dbReference>
<dbReference type="InterPro" id="IPR056155">
    <property type="entry name" value="Beta-prop_IFT140_2nd"/>
</dbReference>
<proteinExistence type="predicted"/>
<evidence type="ECO:0000256" key="5">
    <source>
        <dbReference type="ARBA" id="ARBA00023273"/>
    </source>
</evidence>
<reference evidence="9" key="2">
    <citation type="submission" date="2023-05" db="EMBL/GenBank/DDBJ databases">
        <authorList>
            <person name="Fouks B."/>
        </authorList>
    </citation>
    <scope>NUCLEOTIDE SEQUENCE</scope>
    <source>
        <strain evidence="9">Stay&amp;Tobe</strain>
        <tissue evidence="9">Testes</tissue>
    </source>
</reference>
<evidence type="ECO:0000256" key="4">
    <source>
        <dbReference type="ARBA" id="ARBA00023069"/>
    </source>
</evidence>
<keyword evidence="4" id="KW-0969">Cilium</keyword>
<dbReference type="Pfam" id="PF23385">
    <property type="entry name" value="Beta-prop_IFT140_2nd"/>
    <property type="match status" value="1"/>
</dbReference>
<feature type="domain" description="IF140/IFT172/WDR19 TPR" evidence="8">
    <location>
        <begin position="206"/>
        <end position="691"/>
    </location>
</feature>
<comment type="caution">
    <text evidence="9">The sequence shown here is derived from an EMBL/GenBank/DDBJ whole genome shotgun (WGS) entry which is preliminary data.</text>
</comment>
<sequence>EAKKHSNPKNLEEVIDDFGEIIMAKSNYSGTKVSFTIAKSDFLPDPRLFVWDVESDNLQYFNLASGKHDVNDDQLIPNSSAAQVSARFPLSHHWDEEEPRLLICKGVNKYEMIACEVVLVMFFVTADSEQLLLQDVTPLQPDIYNKLLSVHTPHFILLCRHSPQQGNKVSSGAVQRLVMRDFEGLQNCDKATRDAVLDFSYNMSIGNMDEAFRAIKTIHSESVWESLARMCVKTKRLDVAFVCLGHMKHARGASALRDAMKEPQLEARVAMLAIQLGLMEDAERLYASCGRWDLLNEMYQAGGEWEKALRVAEEQDRIHLRSTYFNYARHLEVRGDMMGAAQMYERADAHRTQVPRMLLDDHRALEQYIHKSKDPQLVKWWGQYMESVGDMDQAVHYYEEAQDYYSLVRVLCFQENLVRASEIASTTGDRAACYFLARQNETMGKISEAVHFYSRAKAYSNAIRICREQGMEEQLWNLALLAGPREQLEAAQYFETCDKPLPDKAVLLYHKAGMIHKALDLAFRTQQYNALQFIAVDLNSSSDPALVQKCARFFVENGQYEKAVNLLALAKQYVEALSLCVEHNIPVTEDLAEKLTMSKGEGDETTRVRVLEKVAESALAQGNYHLATKKFTQAGNKVAAMKALLKSGDTEKIIFFANVSRQREIYVMGANYLQSLDWKNQPEILKNIVAFYSKGRAPDLLANFYVACALVEIDEYQNYEKALGALTEAGRCLAKVTTPRDPAQHQRISDTLNTRMSLVKRFVDIRRVADRGDYAGAIAQSRQLLEHSSDLKAAGVRVGDLYSLMVDSTLATGDSRGAQQLVEEFRRVAGPGVNLAYYLTPPTLDKLTRELGITITSQDKARGPAGQSAGEEAIG</sequence>
<evidence type="ECO:0000256" key="1">
    <source>
        <dbReference type="ARBA" id="ARBA00004138"/>
    </source>
</evidence>
<dbReference type="Pfam" id="PF24762">
    <property type="entry name" value="TPR_IF140-IFT172"/>
    <property type="match status" value="1"/>
</dbReference>
<gene>
    <name evidence="9" type="ORF">L9F63_008972</name>
</gene>
<evidence type="ECO:0000259" key="6">
    <source>
        <dbReference type="Pfam" id="PF23385"/>
    </source>
</evidence>
<dbReference type="EMBL" id="JASPKZ010010687">
    <property type="protein sequence ID" value="KAJ9573631.1"/>
    <property type="molecule type" value="Genomic_DNA"/>
</dbReference>
<dbReference type="Proteomes" id="UP001233999">
    <property type="component" value="Unassembled WGS sequence"/>
</dbReference>
<dbReference type="GO" id="GO:0030991">
    <property type="term" value="C:intraciliary transport particle A"/>
    <property type="evidence" value="ECO:0007669"/>
    <property type="project" value="TreeGrafter"/>
</dbReference>
<dbReference type="GO" id="GO:0036064">
    <property type="term" value="C:ciliary basal body"/>
    <property type="evidence" value="ECO:0007669"/>
    <property type="project" value="TreeGrafter"/>
</dbReference>
<dbReference type="PANTHER" id="PTHR15722:SF7">
    <property type="entry name" value="INTRAFLAGELLAR TRANSPORT PROTEIN 140 HOMOLOG"/>
    <property type="match status" value="1"/>
</dbReference>
<evidence type="ECO:0000259" key="8">
    <source>
        <dbReference type="Pfam" id="PF24762"/>
    </source>
</evidence>
<evidence type="ECO:0008006" key="11">
    <source>
        <dbReference type="Google" id="ProtNLM"/>
    </source>
</evidence>
<evidence type="ECO:0000256" key="2">
    <source>
        <dbReference type="ARBA" id="ARBA00022574"/>
    </source>
</evidence>
<evidence type="ECO:0000313" key="9">
    <source>
        <dbReference type="EMBL" id="KAJ9573631.1"/>
    </source>
</evidence>
<dbReference type="AlphaFoldDB" id="A0AAD7Z4H2"/>
<feature type="non-terminal residue" evidence="9">
    <location>
        <position position="875"/>
    </location>
</feature>
<dbReference type="InterPro" id="IPR056168">
    <property type="entry name" value="TPR_IF140/IFT172/WDR19"/>
</dbReference>
<dbReference type="GO" id="GO:0035721">
    <property type="term" value="P:intraciliary retrograde transport"/>
    <property type="evidence" value="ECO:0007669"/>
    <property type="project" value="TreeGrafter"/>
</dbReference>
<dbReference type="GO" id="GO:0005930">
    <property type="term" value="C:axoneme"/>
    <property type="evidence" value="ECO:0007669"/>
    <property type="project" value="TreeGrafter"/>
</dbReference>
<protein>
    <recommendedName>
        <fullName evidence="11">Intraflagellar transport protein 140</fullName>
    </recommendedName>
</protein>
<accession>A0AAD7Z4H2</accession>
<dbReference type="PANTHER" id="PTHR15722">
    <property type="entry name" value="IFT140/172-RELATED"/>
    <property type="match status" value="1"/>
</dbReference>